<keyword evidence="1" id="KW-0732">Signal</keyword>
<proteinExistence type="predicted"/>
<evidence type="ECO:0000313" key="4">
    <source>
        <dbReference type="Proteomes" id="UP001159427"/>
    </source>
</evidence>
<sequence>MFTREFGILLVAIVYRSCANPVAVHVRPERMFQAEELMAAEMAGDTSIQRRAVCGKITYDPSDKLCCGGTVQSMWPSADMVWPKCCGTKVYDAGYNLCCRGVVHRKNEGKCCGTQVYDEQYYSCCHSSFEEKSWIC</sequence>
<evidence type="ECO:0000256" key="1">
    <source>
        <dbReference type="SAM" id="SignalP"/>
    </source>
</evidence>
<name>A0ABN8L9C2_9CNID</name>
<feature type="chain" id="PRO_5047120353" description="Galaxin-like repeats domain-containing protein" evidence="1">
    <location>
        <begin position="20"/>
        <end position="136"/>
    </location>
</feature>
<accession>A0ABN8L9C2</accession>
<keyword evidence="4" id="KW-1185">Reference proteome</keyword>
<dbReference type="PANTHER" id="PTHR34490:SF3">
    <property type="entry name" value="GALAXIN-LIKE ISOFORM X2"/>
    <property type="match status" value="1"/>
</dbReference>
<dbReference type="PANTHER" id="PTHR34490">
    <property type="entry name" value="PROTEIN CBG12054-RELATED"/>
    <property type="match status" value="1"/>
</dbReference>
<dbReference type="EMBL" id="CALNXI010000002">
    <property type="protein sequence ID" value="CAH3013671.1"/>
    <property type="molecule type" value="Genomic_DNA"/>
</dbReference>
<gene>
    <name evidence="3" type="ORF">PEVE_00013444</name>
</gene>
<dbReference type="InterPro" id="IPR056601">
    <property type="entry name" value="Galaxin_dom"/>
</dbReference>
<evidence type="ECO:0000313" key="3">
    <source>
        <dbReference type="EMBL" id="CAH3013671.1"/>
    </source>
</evidence>
<protein>
    <recommendedName>
        <fullName evidence="2">Galaxin-like repeats domain-containing protein</fullName>
    </recommendedName>
</protein>
<organism evidence="3 4">
    <name type="scientific">Porites evermanni</name>
    <dbReference type="NCBI Taxonomy" id="104178"/>
    <lineage>
        <taxon>Eukaryota</taxon>
        <taxon>Metazoa</taxon>
        <taxon>Cnidaria</taxon>
        <taxon>Anthozoa</taxon>
        <taxon>Hexacorallia</taxon>
        <taxon>Scleractinia</taxon>
        <taxon>Fungiina</taxon>
        <taxon>Poritidae</taxon>
        <taxon>Porites</taxon>
    </lineage>
</organism>
<feature type="domain" description="Galaxin-like repeats" evidence="2">
    <location>
        <begin position="49"/>
        <end position="126"/>
    </location>
</feature>
<feature type="signal peptide" evidence="1">
    <location>
        <begin position="1"/>
        <end position="19"/>
    </location>
</feature>
<reference evidence="3 4" key="1">
    <citation type="submission" date="2022-05" db="EMBL/GenBank/DDBJ databases">
        <authorList>
            <consortium name="Genoscope - CEA"/>
            <person name="William W."/>
        </authorList>
    </citation>
    <scope>NUCLEOTIDE SEQUENCE [LARGE SCALE GENOMIC DNA]</scope>
</reference>
<dbReference type="Pfam" id="PF24748">
    <property type="entry name" value="Galaxin_repeat"/>
    <property type="match status" value="1"/>
</dbReference>
<dbReference type="InterPro" id="IPR055284">
    <property type="entry name" value="Galaxin-like"/>
</dbReference>
<comment type="caution">
    <text evidence="3">The sequence shown here is derived from an EMBL/GenBank/DDBJ whole genome shotgun (WGS) entry which is preliminary data.</text>
</comment>
<dbReference type="Proteomes" id="UP001159427">
    <property type="component" value="Unassembled WGS sequence"/>
</dbReference>
<evidence type="ECO:0000259" key="2">
    <source>
        <dbReference type="Pfam" id="PF24748"/>
    </source>
</evidence>